<protein>
    <recommendedName>
        <fullName evidence="1">KAP NTPase domain-containing protein</fullName>
    </recommendedName>
</protein>
<feature type="domain" description="KAP NTPase" evidence="1">
    <location>
        <begin position="34"/>
        <end position="342"/>
    </location>
</feature>
<evidence type="ECO:0000313" key="3">
    <source>
        <dbReference type="Proteomes" id="UP000054316"/>
    </source>
</evidence>
<name>A0ABX4X9A0_VIBAL</name>
<proteinExistence type="predicted"/>
<evidence type="ECO:0000259" key="1">
    <source>
        <dbReference type="Pfam" id="PF07693"/>
    </source>
</evidence>
<dbReference type="Gene3D" id="3.40.50.300">
    <property type="entry name" value="P-loop containing nucleotide triphosphate hydrolases"/>
    <property type="match status" value="1"/>
</dbReference>
<comment type="caution">
    <text evidence="2">The sequence shown here is derived from an EMBL/GenBank/DDBJ whole genome shotgun (WGS) entry which is preliminary data.</text>
</comment>
<keyword evidence="3" id="KW-1185">Reference proteome</keyword>
<dbReference type="Pfam" id="PF07693">
    <property type="entry name" value="KAP_NTPase"/>
    <property type="match status" value="1"/>
</dbReference>
<gene>
    <name evidence="2" type="ORF">AL553_024430</name>
</gene>
<accession>A0ABX4X9A0</accession>
<dbReference type="InterPro" id="IPR027417">
    <property type="entry name" value="P-loop_NTPase"/>
</dbReference>
<organism evidence="2 3">
    <name type="scientific">Vibrio alginolyticus</name>
    <dbReference type="NCBI Taxonomy" id="663"/>
    <lineage>
        <taxon>Bacteria</taxon>
        <taxon>Pseudomonadati</taxon>
        <taxon>Pseudomonadota</taxon>
        <taxon>Gammaproteobacteria</taxon>
        <taxon>Vibrionales</taxon>
        <taxon>Vibrionaceae</taxon>
        <taxon>Vibrio</taxon>
    </lineage>
</organism>
<dbReference type="Proteomes" id="UP000054316">
    <property type="component" value="Unassembled WGS sequence"/>
</dbReference>
<dbReference type="InterPro" id="IPR011646">
    <property type="entry name" value="KAP_P-loop"/>
</dbReference>
<evidence type="ECO:0000313" key="2">
    <source>
        <dbReference type="EMBL" id="PNP20770.1"/>
    </source>
</evidence>
<dbReference type="EMBL" id="LOSN02000002">
    <property type="protein sequence ID" value="PNP20770.1"/>
    <property type="molecule type" value="Genomic_DNA"/>
</dbReference>
<sequence>MTLDNLERFVRLTVPELQLNDGEYFSTERDIFNRKPFGDHLYNLINNSEENLVLALDSQWGEGKSTFIKMWTNENKHNREVPLETIYFDAFQNDYQKEPFLALASEVYELLEDKATTKTAEFKKKAAKVFKTFSRGMIKTGVRIGTAGLVNDTLLDQAEKDISELVSEQVDSIISSKFESSKADKLALKNFKEFLSDIALNHTSSGKIVFVIDELDRCRPDFALDLLENIKHLFSVSGVTFLLVMNRRQLEESVKCRYGNGIDSVTYLQKFIDVWLSLPRKTPALSEQDDGVTYLTNSFKLMAAEGNVDNRGALSAITDLVRHLKPSFRDIERILTYFALIENSRSYAFNEFYQDIMGTVCFLKVTNPKLLDNIMNGRASSKDVLEHLQLTNQNLRSEGDPLKYLALEIEYDLSAPERKNEIESNERINLRGYPSGSVNIFKRFIEELSNIYPQY</sequence>
<dbReference type="SUPFAM" id="SSF52540">
    <property type="entry name" value="P-loop containing nucleoside triphosphate hydrolases"/>
    <property type="match status" value="1"/>
</dbReference>
<reference evidence="2" key="1">
    <citation type="submission" date="2017-12" db="EMBL/GenBank/DDBJ databases">
        <title>FDA dAtabase for Regulatory Grade micrObial Sequences (FDA-ARGOS): Supporting development and validation of Infectious Disease Dx tests.</title>
        <authorList>
            <person name="Hoffmann M."/>
            <person name="Allard M."/>
            <person name="Evans P."/>
            <person name="Brown E."/>
            <person name="Tallon L.J."/>
            <person name="Sadzewicz L."/>
            <person name="Sengamalay N."/>
            <person name="Ott S."/>
            <person name="Godinez A."/>
            <person name="Nagaraj S."/>
            <person name="Vavikolanu K."/>
            <person name="Aluvathingal J."/>
            <person name="Nadendla S."/>
            <person name="Hobson J."/>
            <person name="Sichtig H."/>
        </authorList>
    </citation>
    <scope>NUCLEOTIDE SEQUENCE [LARGE SCALE GENOMIC DNA]</scope>
    <source>
        <strain evidence="2">FDAARGOS_97</strain>
    </source>
</reference>